<evidence type="ECO:0000313" key="1">
    <source>
        <dbReference type="EMBL" id="SGZ49266.1"/>
    </source>
</evidence>
<gene>
    <name evidence="1" type="ORF">SAMEA4029010_CIC11G00000002212</name>
</gene>
<dbReference type="PANTHER" id="PTHR36423">
    <property type="entry name" value="AFR070WP"/>
    <property type="match status" value="1"/>
</dbReference>
<proteinExistence type="predicted"/>
<dbReference type="Proteomes" id="UP000182334">
    <property type="component" value="Chromosome II"/>
</dbReference>
<dbReference type="Gene3D" id="3.30.70.1240">
    <property type="entry name" value="DOPA-like domains"/>
    <property type="match status" value="1"/>
</dbReference>
<dbReference type="AlphaFoldDB" id="A0A1L0FXK0"/>
<dbReference type="OrthoDB" id="9970095at2759"/>
<dbReference type="EMBL" id="LT635757">
    <property type="protein sequence ID" value="SGZ49266.1"/>
    <property type="molecule type" value="Genomic_DNA"/>
</dbReference>
<sequence>MEYLTELDPADPGKATRPILPGLTWTEPVEYWDFHVYYDDKSRDESNALKKRLLADFPEYASEGAIIVKQLPVEKAIGPHYDLFWEVDAARVDVFAKLLSWFVQHHGSLSVLVHPQTGFDLKDHTEHALWLGEKKELKTFVFPNTPTEIPPFGVRRQAAPPSQ</sequence>
<dbReference type="PANTHER" id="PTHR36423:SF2">
    <property type="entry name" value="AFR070WP"/>
    <property type="match status" value="1"/>
</dbReference>
<dbReference type="InterPro" id="IPR014980">
    <property type="entry name" value="DOPA_dioxygen"/>
</dbReference>
<accession>A0A1L0FXK0</accession>
<organism evidence="1 2">
    <name type="scientific">Sungouiella intermedia</name>
    <dbReference type="NCBI Taxonomy" id="45354"/>
    <lineage>
        <taxon>Eukaryota</taxon>
        <taxon>Fungi</taxon>
        <taxon>Dikarya</taxon>
        <taxon>Ascomycota</taxon>
        <taxon>Saccharomycotina</taxon>
        <taxon>Pichiomycetes</taxon>
        <taxon>Metschnikowiaceae</taxon>
        <taxon>Sungouiella</taxon>
    </lineage>
</organism>
<dbReference type="SUPFAM" id="SSF143410">
    <property type="entry name" value="DOPA-like"/>
    <property type="match status" value="1"/>
</dbReference>
<name>A0A1L0FXK0_9ASCO</name>
<dbReference type="InterPro" id="IPR023389">
    <property type="entry name" value="DOPA-like_sf"/>
</dbReference>
<keyword evidence="2" id="KW-1185">Reference proteome</keyword>
<reference evidence="1 2" key="1">
    <citation type="submission" date="2016-10" db="EMBL/GenBank/DDBJ databases">
        <authorList>
            <person name="de Groot N.N."/>
        </authorList>
    </citation>
    <scope>NUCLEOTIDE SEQUENCE [LARGE SCALE GENOMIC DNA]</scope>
    <source>
        <strain evidence="1 2">CBS 141442</strain>
    </source>
</reference>
<evidence type="ECO:0000313" key="2">
    <source>
        <dbReference type="Proteomes" id="UP000182334"/>
    </source>
</evidence>
<protein>
    <submittedName>
        <fullName evidence="1">CIC11C00000002212</fullName>
    </submittedName>
</protein>
<dbReference type="Pfam" id="PF08883">
    <property type="entry name" value="DOPA_dioxygen"/>
    <property type="match status" value="1"/>
</dbReference>